<keyword evidence="2" id="KW-1185">Reference proteome</keyword>
<dbReference type="Proteomes" id="UP000070427">
    <property type="component" value="Unassembled WGS sequence"/>
</dbReference>
<accession>A0A140L299</accession>
<dbReference type="EMBL" id="LOED01000041">
    <property type="protein sequence ID" value="KXG74674.1"/>
    <property type="molecule type" value="Genomic_DNA"/>
</dbReference>
<proteinExistence type="predicted"/>
<comment type="caution">
    <text evidence="1">The sequence shown here is derived from an EMBL/GenBank/DDBJ whole genome shotgun (WGS) entry which is preliminary data.</text>
</comment>
<evidence type="ECO:0000313" key="2">
    <source>
        <dbReference type="Proteomes" id="UP000070427"/>
    </source>
</evidence>
<gene>
    <name evidence="1" type="ORF">AN618_22040</name>
</gene>
<sequence>MRQLTNADVSVLVEFLEKYGAPLSFEYLGVLMNFDELLDEVVSLVNKLPEDVNLEGGFTVQETVSFDDPIMPNEFYDTGLADELSDLFWDIVNWDYRDFFRSFNNCEYFDENNEIEKVACEIFNSVDYVDTYGIRNYYRMCFTLPGIAEVVKDAYHDDGIWQALEYVVEGIINHRRRSDVQKMIDVATMLLALNLTEVKPEEIKELRKKILSLCPDLVLSFKVYDDVEEFMEDVAAEMHDKLKNSILKPLLILKRYLPQAVEYYSKCYDAIRHTCRLFEQYASELMKQFEDIEYWKEYFEINERYDILAKLFPVDKRY</sequence>
<name>A0A140L299_9FIRM</name>
<organism evidence="1 2">
    <name type="scientific">Fervidicola ferrireducens</name>
    <dbReference type="NCBI Taxonomy" id="520764"/>
    <lineage>
        <taxon>Bacteria</taxon>
        <taxon>Bacillati</taxon>
        <taxon>Bacillota</taxon>
        <taxon>Clostridia</taxon>
        <taxon>Thermosediminibacterales</taxon>
        <taxon>Thermosediminibacteraceae</taxon>
        <taxon>Fervidicola</taxon>
    </lineage>
</organism>
<evidence type="ECO:0000313" key="1">
    <source>
        <dbReference type="EMBL" id="KXG74674.1"/>
    </source>
</evidence>
<dbReference type="RefSeq" id="WP_157081729.1">
    <property type="nucleotide sequence ID" value="NZ_LOED01000041.1"/>
</dbReference>
<dbReference type="InParanoid" id="A0A140L299"/>
<protein>
    <submittedName>
        <fullName evidence="1">Uncharacterized protein</fullName>
    </submittedName>
</protein>
<dbReference type="AlphaFoldDB" id="A0A140L299"/>
<reference evidence="1 2" key="1">
    <citation type="submission" date="2015-12" db="EMBL/GenBank/DDBJ databases">
        <title>Draft genome sequnece of Fervidicola ferrireducens strain Y170.</title>
        <authorList>
            <person name="Patel B.K."/>
        </authorList>
    </citation>
    <scope>NUCLEOTIDE SEQUENCE [LARGE SCALE GENOMIC DNA]</scope>
    <source>
        <strain evidence="1 2">Y170</strain>
    </source>
</reference>